<evidence type="ECO:0000313" key="3">
    <source>
        <dbReference type="EMBL" id="MFK7641154.1"/>
    </source>
</evidence>
<evidence type="ECO:0000256" key="1">
    <source>
        <dbReference type="ARBA" id="ARBA00005622"/>
    </source>
</evidence>
<comment type="caution">
    <text evidence="3">The sequence shown here is derived from an EMBL/GenBank/DDBJ whole genome shotgun (WGS) entry which is preliminary data.</text>
</comment>
<dbReference type="EMBL" id="JBJGEB010000001">
    <property type="protein sequence ID" value="MFK7641154.1"/>
    <property type="molecule type" value="Genomic_DNA"/>
</dbReference>
<dbReference type="Proteomes" id="UP001621964">
    <property type="component" value="Unassembled WGS sequence"/>
</dbReference>
<protein>
    <submittedName>
        <fullName evidence="3">Alpha/beta hydrolase</fullName>
    </submittedName>
</protein>
<dbReference type="RefSeq" id="WP_405385323.1">
    <property type="nucleotide sequence ID" value="NZ_JBJGEB010000001.1"/>
</dbReference>
<dbReference type="Pfam" id="PF00756">
    <property type="entry name" value="Esterase"/>
    <property type="match status" value="1"/>
</dbReference>
<dbReference type="Gene3D" id="3.40.50.1820">
    <property type="entry name" value="alpha/beta hydrolase"/>
    <property type="match status" value="1"/>
</dbReference>
<dbReference type="PANTHER" id="PTHR40841:SF2">
    <property type="entry name" value="SIDEROPHORE-DEGRADING ESTERASE (EUROFUNG)"/>
    <property type="match status" value="1"/>
</dbReference>
<comment type="similarity">
    <text evidence="1">Belongs to the esterase D family.</text>
</comment>
<sequence>MTSRIPKWQDARLLQAQETQIHSQHTGRSYRIQTACIGTPPPQGCPVLYILDGDAFFPAALSMAQSLLVNPMTRSNAPCLLVGIGYPNGAIRDLQRRALDYTPPLPAGATEADCRRYGQADRFGAFVDGELMPLLADRFPINTAEQALFGHSFGALFGAYSLLVSTKRFRRYFLISPSMWWHNRRLLDFMPSEIPQECYAEIRVGGLEQPACNGTRHQRERNMVTQAEDFAVRLRGKGVETVFENYPNDNHGSVPFRALPDCLAALAKVWQAV</sequence>
<organism evidence="3 4">
    <name type="scientific">Neisseria oralis</name>
    <dbReference type="NCBI Taxonomy" id="1107316"/>
    <lineage>
        <taxon>Bacteria</taxon>
        <taxon>Pseudomonadati</taxon>
        <taxon>Pseudomonadota</taxon>
        <taxon>Betaproteobacteria</taxon>
        <taxon>Neisseriales</taxon>
        <taxon>Neisseriaceae</taxon>
        <taxon>Neisseria</taxon>
    </lineage>
</organism>
<evidence type="ECO:0000313" key="4">
    <source>
        <dbReference type="Proteomes" id="UP001621964"/>
    </source>
</evidence>
<name>A0ABW8Q0T8_9NEIS</name>
<accession>A0ABW8Q0T8</accession>
<dbReference type="SUPFAM" id="SSF53474">
    <property type="entry name" value="alpha/beta-Hydrolases"/>
    <property type="match status" value="1"/>
</dbReference>
<dbReference type="InterPro" id="IPR052558">
    <property type="entry name" value="Siderophore_Hydrolase_D"/>
</dbReference>
<proteinExistence type="inferred from homology"/>
<dbReference type="InterPro" id="IPR000801">
    <property type="entry name" value="Esterase-like"/>
</dbReference>
<dbReference type="PANTHER" id="PTHR40841">
    <property type="entry name" value="SIDEROPHORE TRIACETYLFUSARININE C ESTERASE"/>
    <property type="match status" value="1"/>
</dbReference>
<keyword evidence="2 3" id="KW-0378">Hydrolase</keyword>
<dbReference type="InterPro" id="IPR029058">
    <property type="entry name" value="AB_hydrolase_fold"/>
</dbReference>
<gene>
    <name evidence="3" type="ORF">ACI43T_01380</name>
</gene>
<keyword evidence="4" id="KW-1185">Reference proteome</keyword>
<evidence type="ECO:0000256" key="2">
    <source>
        <dbReference type="ARBA" id="ARBA00022801"/>
    </source>
</evidence>
<reference evidence="3 4" key="1">
    <citation type="submission" date="2024-11" db="EMBL/GenBank/DDBJ databases">
        <authorList>
            <person name="Mikucki A.G."/>
            <person name="Kahler C.M."/>
        </authorList>
    </citation>
    <scope>NUCLEOTIDE SEQUENCE [LARGE SCALE GENOMIC DNA]</scope>
    <source>
        <strain evidence="3 4">EXNM717</strain>
    </source>
</reference>
<dbReference type="GO" id="GO:0016787">
    <property type="term" value="F:hydrolase activity"/>
    <property type="evidence" value="ECO:0007669"/>
    <property type="project" value="UniProtKB-KW"/>
</dbReference>